<gene>
    <name evidence="1" type="ORF">BDN70DRAFT_843315</name>
</gene>
<dbReference type="OrthoDB" id="3184970at2759"/>
<feature type="non-terminal residue" evidence="1">
    <location>
        <position position="189"/>
    </location>
</feature>
<keyword evidence="2" id="KW-1185">Reference proteome</keyword>
<sequence length="189" mass="20978">MDAALAQTIYDIFSATGADVTFLSSDCVLFKLHTAHLNSNSYVLSQEAAGNRPVNLPEAAEVLEVLFQFIEPLPASRRNRQPSVLDIEPGLFFAVSEASEKYRVYAAMNICVTHVAMANMASECPFQILNHCVKYGYSDTVDGTAEKSLSQLLSAAVHNITSPDVLRRWILYYEKWRQAGRTSIKILVT</sequence>
<comment type="caution">
    <text evidence="1">The sequence shown here is derived from an EMBL/GenBank/DDBJ whole genome shotgun (WGS) entry which is preliminary data.</text>
</comment>
<dbReference type="AlphaFoldDB" id="A0A9P6CU65"/>
<evidence type="ECO:0008006" key="3">
    <source>
        <dbReference type="Google" id="ProtNLM"/>
    </source>
</evidence>
<reference evidence="1" key="1">
    <citation type="submission" date="2020-11" db="EMBL/GenBank/DDBJ databases">
        <authorList>
            <consortium name="DOE Joint Genome Institute"/>
            <person name="Ahrendt S."/>
            <person name="Riley R."/>
            <person name="Andreopoulos W."/>
            <person name="Labutti K."/>
            <person name="Pangilinan J."/>
            <person name="Ruiz-Duenas F.J."/>
            <person name="Barrasa J.M."/>
            <person name="Sanchez-Garcia M."/>
            <person name="Camarero S."/>
            <person name="Miyauchi S."/>
            <person name="Serrano A."/>
            <person name="Linde D."/>
            <person name="Babiker R."/>
            <person name="Drula E."/>
            <person name="Ayuso-Fernandez I."/>
            <person name="Pacheco R."/>
            <person name="Padilla G."/>
            <person name="Ferreira P."/>
            <person name="Barriuso J."/>
            <person name="Kellner H."/>
            <person name="Castanera R."/>
            <person name="Alfaro M."/>
            <person name="Ramirez L."/>
            <person name="Pisabarro A.G."/>
            <person name="Kuo A."/>
            <person name="Tritt A."/>
            <person name="Lipzen A."/>
            <person name="He G."/>
            <person name="Yan M."/>
            <person name="Ng V."/>
            <person name="Cullen D."/>
            <person name="Martin F."/>
            <person name="Rosso M.-N."/>
            <person name="Henrissat B."/>
            <person name="Hibbett D."/>
            <person name="Martinez A.T."/>
            <person name="Grigoriev I.V."/>
        </authorList>
    </citation>
    <scope>NUCLEOTIDE SEQUENCE</scope>
    <source>
        <strain evidence="1">CIRM-BRFM 674</strain>
    </source>
</reference>
<organism evidence="1 2">
    <name type="scientific">Pholiota conissans</name>
    <dbReference type="NCBI Taxonomy" id="109636"/>
    <lineage>
        <taxon>Eukaryota</taxon>
        <taxon>Fungi</taxon>
        <taxon>Dikarya</taxon>
        <taxon>Basidiomycota</taxon>
        <taxon>Agaricomycotina</taxon>
        <taxon>Agaricomycetes</taxon>
        <taxon>Agaricomycetidae</taxon>
        <taxon>Agaricales</taxon>
        <taxon>Agaricineae</taxon>
        <taxon>Strophariaceae</taxon>
        <taxon>Pholiota</taxon>
    </lineage>
</organism>
<evidence type="ECO:0000313" key="2">
    <source>
        <dbReference type="Proteomes" id="UP000807469"/>
    </source>
</evidence>
<name>A0A9P6CU65_9AGAR</name>
<dbReference type="EMBL" id="MU155426">
    <property type="protein sequence ID" value="KAF9473650.1"/>
    <property type="molecule type" value="Genomic_DNA"/>
</dbReference>
<dbReference type="Proteomes" id="UP000807469">
    <property type="component" value="Unassembled WGS sequence"/>
</dbReference>
<proteinExistence type="predicted"/>
<evidence type="ECO:0000313" key="1">
    <source>
        <dbReference type="EMBL" id="KAF9473650.1"/>
    </source>
</evidence>
<protein>
    <recommendedName>
        <fullName evidence="3">BTB domain-containing protein</fullName>
    </recommendedName>
</protein>
<accession>A0A9P6CU65</accession>